<accession>A2BJ59</accession>
<dbReference type="HOGENOM" id="CLU_187350_0_0_2"/>
<protein>
    <submittedName>
        <fullName evidence="1">Uncharacterized protein</fullName>
    </submittedName>
</protein>
<dbReference type="eggNOG" id="arCOG06987">
    <property type="taxonomic scope" value="Archaea"/>
</dbReference>
<dbReference type="KEGG" id="hbu:Hbut_0148"/>
<dbReference type="EMBL" id="CP000493">
    <property type="protein sequence ID" value="ABM80020.1"/>
    <property type="molecule type" value="Genomic_DNA"/>
</dbReference>
<sequence>MPGKVKTNIMVDRELWEAFKRKIVSERGPRFLSSAVEEALEEELAELFLLKALDSLDVPGDVEAPPSVVRVRLRVATRAEDVVRELREGRY</sequence>
<evidence type="ECO:0000313" key="2">
    <source>
        <dbReference type="Proteomes" id="UP000002593"/>
    </source>
</evidence>
<organism evidence="1 2">
    <name type="scientific">Hyperthermus butylicus (strain DSM 5456 / JCM 9403 / PLM1-5)</name>
    <dbReference type="NCBI Taxonomy" id="415426"/>
    <lineage>
        <taxon>Archaea</taxon>
        <taxon>Thermoproteota</taxon>
        <taxon>Thermoprotei</taxon>
        <taxon>Desulfurococcales</taxon>
        <taxon>Pyrodictiaceae</taxon>
        <taxon>Hyperthermus</taxon>
    </lineage>
</organism>
<keyword evidence="2" id="KW-1185">Reference proteome</keyword>
<proteinExistence type="predicted"/>
<name>A2BJ59_HYPBU</name>
<dbReference type="EnsemblBacteria" id="ABM80020">
    <property type="protein sequence ID" value="ABM80020"/>
    <property type="gene ID" value="Hbut_0148"/>
</dbReference>
<reference evidence="1 2" key="1">
    <citation type="journal article" date="2007" name="Archaea">
        <title>The genome of Hyperthermus butylicus: a sulfur-reducing, peptide fermenting, neutrophilic Crenarchaeote growing up to 108 degrees C.</title>
        <authorList>
            <person name="Brugger K."/>
            <person name="Chen L."/>
            <person name="Stark M."/>
            <person name="Zibat A."/>
            <person name="Redder P."/>
            <person name="Ruepp A."/>
            <person name="Awayez M."/>
            <person name="She Q."/>
            <person name="Garrett R.A."/>
            <person name="Klenk H.P."/>
        </authorList>
    </citation>
    <scope>NUCLEOTIDE SEQUENCE [LARGE SCALE GENOMIC DNA]</scope>
    <source>
        <strain evidence="2">DSM 5456 / JCM 9403 / PLM1-5</strain>
    </source>
</reference>
<dbReference type="Proteomes" id="UP000002593">
    <property type="component" value="Chromosome"/>
</dbReference>
<dbReference type="AlphaFoldDB" id="A2BJ59"/>
<evidence type="ECO:0000313" key="1">
    <source>
        <dbReference type="EMBL" id="ABM80020.1"/>
    </source>
</evidence>
<gene>
    <name evidence="1" type="ordered locus">Hbut_0148</name>
</gene>